<name>A0A6G6WG84_9ACTN</name>
<dbReference type="KEGG" id="nano:G5V58_16550"/>
<accession>A0A6G6WG84</accession>
<sequence>MGMIGNRLPLTDVMSRLAYARPVFHSEADFQFAFAQTVWSMDPDIKLRLEVPARNPLTRRAEYIDLVCIGDSVTRVEFKYATRKWEGTDGITDELFLLRDHAAMDLARHGFVHDVFRLERLTADGDSNGLAIMLTNSPSLWNPGAATSRDAAFRIDEGRTLTGELSWGTPDSPYPKNDRTLGGRYTAHWRDFSTPVGSEFRWLGWTITSPAS</sequence>
<dbReference type="EMBL" id="CP049257">
    <property type="protein sequence ID" value="QIG44167.1"/>
    <property type="molecule type" value="Genomic_DNA"/>
</dbReference>
<organism evidence="1 2">
    <name type="scientific">Nocardioides anomalus</name>
    <dbReference type="NCBI Taxonomy" id="2712223"/>
    <lineage>
        <taxon>Bacteria</taxon>
        <taxon>Bacillati</taxon>
        <taxon>Actinomycetota</taxon>
        <taxon>Actinomycetes</taxon>
        <taxon>Propionibacteriales</taxon>
        <taxon>Nocardioidaceae</taxon>
        <taxon>Nocardioides</taxon>
    </lineage>
</organism>
<dbReference type="RefSeq" id="WP_165235086.1">
    <property type="nucleotide sequence ID" value="NZ_CP049257.1"/>
</dbReference>
<protein>
    <submittedName>
        <fullName evidence="1">Uncharacterized protein</fullName>
    </submittedName>
</protein>
<reference evidence="1 2" key="1">
    <citation type="submission" date="2020-02" db="EMBL/GenBank/DDBJ databases">
        <title>Full genome sequence of Nocardioides sp. R-3366.</title>
        <authorList>
            <person name="Im W.-T."/>
        </authorList>
    </citation>
    <scope>NUCLEOTIDE SEQUENCE [LARGE SCALE GENOMIC DNA]</scope>
    <source>
        <strain evidence="1 2">R-3366</strain>
    </source>
</reference>
<keyword evidence="2" id="KW-1185">Reference proteome</keyword>
<dbReference type="Proteomes" id="UP000502996">
    <property type="component" value="Chromosome"/>
</dbReference>
<gene>
    <name evidence="1" type="ORF">G5V58_16550</name>
</gene>
<proteinExistence type="predicted"/>
<dbReference type="AlphaFoldDB" id="A0A6G6WG84"/>
<evidence type="ECO:0000313" key="2">
    <source>
        <dbReference type="Proteomes" id="UP000502996"/>
    </source>
</evidence>
<evidence type="ECO:0000313" key="1">
    <source>
        <dbReference type="EMBL" id="QIG44167.1"/>
    </source>
</evidence>